<dbReference type="GO" id="GO:0046872">
    <property type="term" value="F:metal ion binding"/>
    <property type="evidence" value="ECO:0007669"/>
    <property type="project" value="UniProtKB-KW"/>
</dbReference>
<feature type="binding site" evidence="7">
    <location>
        <position position="60"/>
    </location>
    <ligand>
        <name>Zn(2+)</name>
        <dbReference type="ChEBI" id="CHEBI:29105"/>
        <label>2</label>
    </ligand>
</feature>
<comment type="pathway">
    <text evidence="2 7">Secondary metabolite metabolism; methylglyoxal degradation; (R)-lactate from methylglyoxal: step 2/2.</text>
</comment>
<comment type="cofactor">
    <cofactor evidence="7">
        <name>Zn(2+)</name>
        <dbReference type="ChEBI" id="CHEBI:29105"/>
    </cofactor>
    <text evidence="7">Binds 2 Zn(2+) ions per subunit.</text>
</comment>
<feature type="binding site" evidence="7">
    <location>
        <position position="169"/>
    </location>
    <ligand>
        <name>Zn(2+)</name>
        <dbReference type="ChEBI" id="CHEBI:29105"/>
        <label>2</label>
    </ligand>
</feature>
<dbReference type="PANTHER" id="PTHR43705">
    <property type="entry name" value="HYDROXYACYLGLUTATHIONE HYDROLASE"/>
    <property type="match status" value="1"/>
</dbReference>
<keyword evidence="10" id="KW-1185">Reference proteome</keyword>
<comment type="catalytic activity">
    <reaction evidence="1 7">
        <text>an S-(2-hydroxyacyl)glutathione + H2O = a 2-hydroxy carboxylate + glutathione + H(+)</text>
        <dbReference type="Rhea" id="RHEA:21864"/>
        <dbReference type="ChEBI" id="CHEBI:15377"/>
        <dbReference type="ChEBI" id="CHEBI:15378"/>
        <dbReference type="ChEBI" id="CHEBI:57925"/>
        <dbReference type="ChEBI" id="CHEBI:58896"/>
        <dbReference type="ChEBI" id="CHEBI:71261"/>
        <dbReference type="EC" id="3.1.2.6"/>
    </reaction>
</comment>
<keyword evidence="6 7" id="KW-0862">Zinc</keyword>
<feature type="binding site" evidence="7">
    <location>
        <position position="131"/>
    </location>
    <ligand>
        <name>Zn(2+)</name>
        <dbReference type="ChEBI" id="CHEBI:29105"/>
        <label>1</label>
    </ligand>
</feature>
<sequence>MTVARTLFTVPCLKDNYAFLFRSGDRVAVVDVPEAGPVLAALKDKGWQLTDILLTHHHDDHIQGVAEVVQATGADVWGAAADVHRLPPLDHAVSPGDVVVIGEEEAQVIDVSGHTMGHVAYLFDGVAFTGDSLMAAGCGRLFEGTAERMLASLRQFADLSDDTLIASGHEYTLNNLAFARSLEPDNGDIISRIAETEAARAKDLPSVPSALGLERNTNPFLRAHVPDLKDATGTTGQSDDATFAAARRAKDAF</sequence>
<dbReference type="Pfam" id="PF00753">
    <property type="entry name" value="Lactamase_B"/>
    <property type="match status" value="1"/>
</dbReference>
<dbReference type="CDD" id="cd07723">
    <property type="entry name" value="hydroxyacylglutathione_hydrolase_MBL-fold"/>
    <property type="match status" value="1"/>
</dbReference>
<organism evidence="9 10">
    <name type="scientific">Jannaschia rubra</name>
    <dbReference type="NCBI Taxonomy" id="282197"/>
    <lineage>
        <taxon>Bacteria</taxon>
        <taxon>Pseudomonadati</taxon>
        <taxon>Pseudomonadota</taxon>
        <taxon>Alphaproteobacteria</taxon>
        <taxon>Rhodobacterales</taxon>
        <taxon>Roseobacteraceae</taxon>
        <taxon>Jannaschia</taxon>
    </lineage>
</organism>
<evidence type="ECO:0000256" key="2">
    <source>
        <dbReference type="ARBA" id="ARBA00004963"/>
    </source>
</evidence>
<evidence type="ECO:0000259" key="8">
    <source>
        <dbReference type="SMART" id="SM00849"/>
    </source>
</evidence>
<dbReference type="STRING" id="282197.SAMN04488517_101189"/>
<dbReference type="PIRSF" id="PIRSF005457">
    <property type="entry name" value="Glx"/>
    <property type="match status" value="1"/>
</dbReference>
<feature type="binding site" evidence="7">
    <location>
        <position position="58"/>
    </location>
    <ligand>
        <name>Zn(2+)</name>
        <dbReference type="ChEBI" id="CHEBI:29105"/>
        <label>1</label>
    </ligand>
</feature>
<dbReference type="InterPro" id="IPR017782">
    <property type="entry name" value="Hydroxyacylglutathione_Hdrlase"/>
</dbReference>
<comment type="subunit">
    <text evidence="7">Monomer.</text>
</comment>
<evidence type="ECO:0000256" key="7">
    <source>
        <dbReference type="HAMAP-Rule" id="MF_01374"/>
    </source>
</evidence>
<reference evidence="9 10" key="1">
    <citation type="submission" date="2015-07" db="EMBL/GenBank/DDBJ databases">
        <authorList>
            <person name="Noorani M."/>
        </authorList>
    </citation>
    <scope>NUCLEOTIDE SEQUENCE [LARGE SCALE GENOMIC DNA]</scope>
    <source>
        <strain evidence="9 10">CECT 5088</strain>
    </source>
</reference>
<dbReference type="InterPro" id="IPR032282">
    <property type="entry name" value="HAGH_C"/>
</dbReference>
<dbReference type="Proteomes" id="UP000048908">
    <property type="component" value="Unassembled WGS sequence"/>
</dbReference>
<dbReference type="InterPro" id="IPR036866">
    <property type="entry name" value="RibonucZ/Hydroxyglut_hydro"/>
</dbReference>
<dbReference type="AlphaFoldDB" id="A0A0M6XJU9"/>
<dbReference type="Gene3D" id="3.60.15.10">
    <property type="entry name" value="Ribonuclease Z/Hydroxyacylglutathione hydrolase-like"/>
    <property type="match status" value="1"/>
</dbReference>
<dbReference type="OrthoDB" id="9802248at2"/>
<dbReference type="GO" id="GO:0004416">
    <property type="term" value="F:hydroxyacylglutathione hydrolase activity"/>
    <property type="evidence" value="ECO:0007669"/>
    <property type="project" value="UniProtKB-UniRule"/>
</dbReference>
<dbReference type="InterPro" id="IPR035680">
    <property type="entry name" value="Clx_II_MBL"/>
</dbReference>
<evidence type="ECO:0000313" key="9">
    <source>
        <dbReference type="EMBL" id="CTQ31470.1"/>
    </source>
</evidence>
<evidence type="ECO:0000256" key="4">
    <source>
        <dbReference type="ARBA" id="ARBA00022723"/>
    </source>
</evidence>
<evidence type="ECO:0000256" key="5">
    <source>
        <dbReference type="ARBA" id="ARBA00022801"/>
    </source>
</evidence>
<accession>A0A0M6XJU9</accession>
<feature type="binding site" evidence="7">
    <location>
        <position position="61"/>
    </location>
    <ligand>
        <name>Zn(2+)</name>
        <dbReference type="ChEBI" id="CHEBI:29105"/>
        <label>2</label>
    </ligand>
</feature>
<dbReference type="InterPro" id="IPR001279">
    <property type="entry name" value="Metallo-B-lactamas"/>
</dbReference>
<dbReference type="EC" id="3.1.2.6" evidence="7"/>
<proteinExistence type="inferred from homology"/>
<dbReference type="Pfam" id="PF16123">
    <property type="entry name" value="HAGH_C"/>
    <property type="match status" value="1"/>
</dbReference>
<dbReference type="PANTHER" id="PTHR43705:SF1">
    <property type="entry name" value="HYDROXYACYLGLUTATHIONE HYDROLASE GLOB"/>
    <property type="match status" value="1"/>
</dbReference>
<dbReference type="HAMAP" id="MF_01374">
    <property type="entry name" value="Glyoxalase_2"/>
    <property type="match status" value="1"/>
</dbReference>
<dbReference type="GO" id="GO:0019243">
    <property type="term" value="P:methylglyoxal catabolic process to D-lactate via S-lactoyl-glutathione"/>
    <property type="evidence" value="ECO:0007669"/>
    <property type="project" value="UniProtKB-UniRule"/>
</dbReference>
<evidence type="ECO:0000256" key="3">
    <source>
        <dbReference type="ARBA" id="ARBA00006759"/>
    </source>
</evidence>
<dbReference type="SUPFAM" id="SSF56281">
    <property type="entry name" value="Metallo-hydrolase/oxidoreductase"/>
    <property type="match status" value="1"/>
</dbReference>
<feature type="binding site" evidence="7">
    <location>
        <position position="56"/>
    </location>
    <ligand>
        <name>Zn(2+)</name>
        <dbReference type="ChEBI" id="CHEBI:29105"/>
        <label>1</label>
    </ligand>
</feature>
<dbReference type="SMART" id="SM00849">
    <property type="entry name" value="Lactamase_B"/>
    <property type="match status" value="1"/>
</dbReference>
<evidence type="ECO:0000313" key="10">
    <source>
        <dbReference type="Proteomes" id="UP000048908"/>
    </source>
</evidence>
<dbReference type="UniPathway" id="UPA00619">
    <property type="reaction ID" value="UER00676"/>
</dbReference>
<feature type="domain" description="Metallo-beta-lactamase" evidence="8">
    <location>
        <begin position="15"/>
        <end position="169"/>
    </location>
</feature>
<gene>
    <name evidence="7 9" type="primary">gloB</name>
    <name evidence="9" type="ORF">JAN5088_00228</name>
</gene>
<protein>
    <recommendedName>
        <fullName evidence="7">Hydroxyacylglutathione hydrolase</fullName>
        <ecNumber evidence="7">3.1.2.6</ecNumber>
    </recommendedName>
    <alternativeName>
        <fullName evidence="7">Glyoxalase II</fullName>
        <shortName evidence="7">Glx II</shortName>
    </alternativeName>
</protein>
<evidence type="ECO:0000256" key="6">
    <source>
        <dbReference type="ARBA" id="ARBA00022833"/>
    </source>
</evidence>
<name>A0A0M6XJU9_9RHOB</name>
<keyword evidence="4 7" id="KW-0479">Metal-binding</keyword>
<dbReference type="NCBIfam" id="TIGR03413">
    <property type="entry name" value="GSH_gloB"/>
    <property type="match status" value="1"/>
</dbReference>
<evidence type="ECO:0000256" key="1">
    <source>
        <dbReference type="ARBA" id="ARBA00001623"/>
    </source>
</evidence>
<keyword evidence="5 7" id="KW-0378">Hydrolase</keyword>
<dbReference type="EMBL" id="CXPG01000009">
    <property type="protein sequence ID" value="CTQ31470.1"/>
    <property type="molecule type" value="Genomic_DNA"/>
</dbReference>
<dbReference type="RefSeq" id="WP_055680954.1">
    <property type="nucleotide sequence ID" value="NZ_CXPG01000009.1"/>
</dbReference>
<feature type="binding site" evidence="7">
    <location>
        <position position="114"/>
    </location>
    <ligand>
        <name>Zn(2+)</name>
        <dbReference type="ChEBI" id="CHEBI:29105"/>
        <label>1</label>
    </ligand>
</feature>
<dbReference type="InterPro" id="IPR050110">
    <property type="entry name" value="Glyoxalase_II_hydrolase"/>
</dbReference>
<feature type="binding site" evidence="7">
    <location>
        <position position="131"/>
    </location>
    <ligand>
        <name>Zn(2+)</name>
        <dbReference type="ChEBI" id="CHEBI:29105"/>
        <label>2</label>
    </ligand>
</feature>
<comment type="similarity">
    <text evidence="3 7">Belongs to the metallo-beta-lactamase superfamily. Glyoxalase II family.</text>
</comment>
<comment type="function">
    <text evidence="7">Thiolesterase that catalyzes the hydrolysis of S-D-lactoyl-glutathione to form glutathione and D-lactic acid.</text>
</comment>